<feature type="domain" description="Peptidase C39" evidence="1">
    <location>
        <begin position="16"/>
        <end position="132"/>
    </location>
</feature>
<dbReference type="InterPro" id="IPR005074">
    <property type="entry name" value="Peptidase_C39"/>
</dbReference>
<proteinExistence type="predicted"/>
<dbReference type="GO" id="GO:0016020">
    <property type="term" value="C:membrane"/>
    <property type="evidence" value="ECO:0007669"/>
    <property type="project" value="InterPro"/>
</dbReference>
<dbReference type="AlphaFoldDB" id="A0A829GI28"/>
<dbReference type="EMBL" id="ANJW01000316">
    <property type="protein sequence ID" value="EPC56088.1"/>
    <property type="molecule type" value="Genomic_DNA"/>
</dbReference>
<evidence type="ECO:0000313" key="2">
    <source>
        <dbReference type="EMBL" id="EPC56088.1"/>
    </source>
</evidence>
<organism evidence="2 3">
    <name type="scientific">Lacticaseibacillus paracasei subsp. paracasei Lpp123</name>
    <dbReference type="NCBI Taxonomy" id="1256201"/>
    <lineage>
        <taxon>Bacteria</taxon>
        <taxon>Bacillati</taxon>
        <taxon>Bacillota</taxon>
        <taxon>Bacilli</taxon>
        <taxon>Lactobacillales</taxon>
        <taxon>Lactobacillaceae</taxon>
        <taxon>Lacticaseibacillus</taxon>
    </lineage>
</organism>
<dbReference type="Gene3D" id="3.90.70.10">
    <property type="entry name" value="Cysteine proteinases"/>
    <property type="match status" value="1"/>
</dbReference>
<accession>A0A829GI28</accession>
<evidence type="ECO:0000313" key="3">
    <source>
        <dbReference type="Proteomes" id="UP000014316"/>
    </source>
</evidence>
<gene>
    <name evidence="2" type="ORF">Lpp123_05523</name>
</gene>
<sequence length="134" mass="15294">MIKYNLKLGQAQYYKRYYTPQVDERDCGVAALNMLLQFNGSDYSLAHLRQLAKTDQEGTMALGIVRAAQALHFETKAVKADMTLFDLDDVPYPFLVHVLKRGELLHYYVVFKATKDHILIGDPDPSVAMTWLPK</sequence>
<reference evidence="2 3" key="1">
    <citation type="journal article" date="2013" name="PLoS ONE">
        <title>Lactobacillus paracasei comparative genomics: towards species pan-genome definition and exploitation of diversity.</title>
        <authorList>
            <person name="Smokvina T."/>
            <person name="Wels M."/>
            <person name="Polka J."/>
            <person name="Chervaux C."/>
            <person name="Brisse S."/>
            <person name="Boekhorst J."/>
            <person name="van Hylckama Vlieg J.E."/>
            <person name="Siezen R.J."/>
        </authorList>
    </citation>
    <scope>NUCLEOTIDE SEQUENCE [LARGE SCALE GENOMIC DNA]</scope>
    <source>
        <strain evidence="2 3">Lpp123</strain>
    </source>
</reference>
<dbReference type="CDD" id="cd02418">
    <property type="entry name" value="Peptidase_C39B"/>
    <property type="match status" value="1"/>
</dbReference>
<feature type="non-terminal residue" evidence="2">
    <location>
        <position position="134"/>
    </location>
</feature>
<dbReference type="Proteomes" id="UP000014316">
    <property type="component" value="Unassembled WGS sequence"/>
</dbReference>
<comment type="caution">
    <text evidence="2">The sequence shown here is derived from an EMBL/GenBank/DDBJ whole genome shotgun (WGS) entry which is preliminary data.</text>
</comment>
<evidence type="ECO:0000259" key="1">
    <source>
        <dbReference type="Pfam" id="PF03412"/>
    </source>
</evidence>
<dbReference type="Pfam" id="PF03412">
    <property type="entry name" value="Peptidase_C39"/>
    <property type="match status" value="1"/>
</dbReference>
<dbReference type="GO" id="GO:0008233">
    <property type="term" value="F:peptidase activity"/>
    <property type="evidence" value="ECO:0007669"/>
    <property type="project" value="InterPro"/>
</dbReference>
<name>A0A829GI28_LACPA</name>
<dbReference type="GO" id="GO:0005524">
    <property type="term" value="F:ATP binding"/>
    <property type="evidence" value="ECO:0007669"/>
    <property type="project" value="InterPro"/>
</dbReference>
<protein>
    <submittedName>
        <fullName evidence="2">ABC transporter</fullName>
    </submittedName>
</protein>
<dbReference type="GO" id="GO:0006508">
    <property type="term" value="P:proteolysis"/>
    <property type="evidence" value="ECO:0007669"/>
    <property type="project" value="InterPro"/>
</dbReference>